<evidence type="ECO:0000313" key="2">
    <source>
        <dbReference type="Proteomes" id="UP000245942"/>
    </source>
</evidence>
<dbReference type="RefSeq" id="XP_025349060.1">
    <property type="nucleotide sequence ID" value="XM_025489415.1"/>
</dbReference>
<reference evidence="1 2" key="1">
    <citation type="journal article" date="2018" name="Mol. Biol. Evol.">
        <title>Broad Genomic Sampling Reveals a Smut Pathogenic Ancestry of the Fungal Clade Ustilaginomycotina.</title>
        <authorList>
            <person name="Kijpornyongpan T."/>
            <person name="Mondo S.J."/>
            <person name="Barry K."/>
            <person name="Sandor L."/>
            <person name="Lee J."/>
            <person name="Lipzen A."/>
            <person name="Pangilinan J."/>
            <person name="LaButti K."/>
            <person name="Hainaut M."/>
            <person name="Henrissat B."/>
            <person name="Grigoriev I.V."/>
            <person name="Spatafora J.W."/>
            <person name="Aime M.C."/>
        </authorList>
    </citation>
    <scope>NUCLEOTIDE SEQUENCE [LARGE SCALE GENOMIC DNA]</scope>
    <source>
        <strain evidence="1 2">MCA 4718</strain>
    </source>
</reference>
<dbReference type="GeneID" id="37011149"/>
<accession>A0A316U9J0</accession>
<gene>
    <name evidence="1" type="ORF">BCV69DRAFT_159261</name>
</gene>
<keyword evidence="2" id="KW-1185">Reference proteome</keyword>
<dbReference type="EMBL" id="KZ819324">
    <property type="protein sequence ID" value="PWN21900.1"/>
    <property type="molecule type" value="Genomic_DNA"/>
</dbReference>
<proteinExistence type="predicted"/>
<protein>
    <submittedName>
        <fullName evidence="1">Uncharacterized protein</fullName>
    </submittedName>
</protein>
<dbReference type="AlphaFoldDB" id="A0A316U9J0"/>
<organism evidence="1 2">
    <name type="scientific">Pseudomicrostroma glucosiphilum</name>
    <dbReference type="NCBI Taxonomy" id="1684307"/>
    <lineage>
        <taxon>Eukaryota</taxon>
        <taxon>Fungi</taxon>
        <taxon>Dikarya</taxon>
        <taxon>Basidiomycota</taxon>
        <taxon>Ustilaginomycotina</taxon>
        <taxon>Exobasidiomycetes</taxon>
        <taxon>Microstromatales</taxon>
        <taxon>Microstromatales incertae sedis</taxon>
        <taxon>Pseudomicrostroma</taxon>
    </lineage>
</organism>
<sequence length="249" mass="27315">MTSAKEALHSGAVLTVVTLHLLYSPGDPSVIFWQYNSTFIKRLDEEGLPRAPNLEFCKCMAIMQLIWMGSTAARGHLTEEKWYDILTPCCAHEYVYCMPNVSGEQFKKGCDRTMKNPSGIERARMLIDYACSLDLARKIAEVLRLIAHHRVAQGGQDESSSCAPIASQFSLVGSNSALQPQDSHVACLPSRLFCQAAGAEAGHHRAGSPLLTLSCCRPIRSGNRPIPLIQSSSKESILDNTCDGFRRSS</sequence>
<evidence type="ECO:0000313" key="1">
    <source>
        <dbReference type="EMBL" id="PWN21900.1"/>
    </source>
</evidence>
<name>A0A316U9J0_9BASI</name>
<dbReference type="Proteomes" id="UP000245942">
    <property type="component" value="Unassembled WGS sequence"/>
</dbReference>